<gene>
    <name evidence="2" type="ORF">TIFTF001_014307</name>
</gene>
<accession>A0AA88A3M3</accession>
<feature type="region of interest" description="Disordered" evidence="1">
    <location>
        <begin position="55"/>
        <end position="107"/>
    </location>
</feature>
<feature type="compositionally biased region" description="Low complexity" evidence="1">
    <location>
        <begin position="90"/>
        <end position="106"/>
    </location>
</feature>
<dbReference type="AlphaFoldDB" id="A0AA88A3M3"/>
<organism evidence="2 3">
    <name type="scientific">Ficus carica</name>
    <name type="common">Common fig</name>
    <dbReference type="NCBI Taxonomy" id="3494"/>
    <lineage>
        <taxon>Eukaryota</taxon>
        <taxon>Viridiplantae</taxon>
        <taxon>Streptophyta</taxon>
        <taxon>Embryophyta</taxon>
        <taxon>Tracheophyta</taxon>
        <taxon>Spermatophyta</taxon>
        <taxon>Magnoliopsida</taxon>
        <taxon>eudicotyledons</taxon>
        <taxon>Gunneridae</taxon>
        <taxon>Pentapetalae</taxon>
        <taxon>rosids</taxon>
        <taxon>fabids</taxon>
        <taxon>Rosales</taxon>
        <taxon>Moraceae</taxon>
        <taxon>Ficeae</taxon>
        <taxon>Ficus</taxon>
    </lineage>
</organism>
<keyword evidence="3" id="KW-1185">Reference proteome</keyword>
<dbReference type="EMBL" id="BTGU01000019">
    <property type="protein sequence ID" value="GMN45095.1"/>
    <property type="molecule type" value="Genomic_DNA"/>
</dbReference>
<dbReference type="Proteomes" id="UP001187192">
    <property type="component" value="Unassembled WGS sequence"/>
</dbReference>
<reference evidence="2" key="1">
    <citation type="submission" date="2023-07" db="EMBL/GenBank/DDBJ databases">
        <title>draft genome sequence of fig (Ficus carica).</title>
        <authorList>
            <person name="Takahashi T."/>
            <person name="Nishimura K."/>
        </authorList>
    </citation>
    <scope>NUCLEOTIDE SEQUENCE</scope>
</reference>
<protein>
    <submittedName>
        <fullName evidence="2">Uncharacterized protein</fullName>
    </submittedName>
</protein>
<evidence type="ECO:0000313" key="2">
    <source>
        <dbReference type="EMBL" id="GMN45095.1"/>
    </source>
</evidence>
<feature type="compositionally biased region" description="Basic and acidic residues" evidence="1">
    <location>
        <begin position="58"/>
        <end position="87"/>
    </location>
</feature>
<sequence>MGENSTTETQEWFDVGLGSNNWERQIHNSIRGYQCGPSRTPPCREDVAAVTVSVQRRLPRDDRSDGSKLQHSEGLDGVRELLRRREPMTAPVSSRPPRVAPPSRSASRFRRSPWTSVAISTGKKIWSASRTKEAAGAAVLAIGLRHLAQISGAIHLRQAAGLEAVPAVVECRSEPPPTCGPASAPSFLRHDLIKAVDFFFLS</sequence>
<evidence type="ECO:0000256" key="1">
    <source>
        <dbReference type="SAM" id="MobiDB-lite"/>
    </source>
</evidence>
<proteinExistence type="predicted"/>
<comment type="caution">
    <text evidence="2">The sequence shown here is derived from an EMBL/GenBank/DDBJ whole genome shotgun (WGS) entry which is preliminary data.</text>
</comment>
<evidence type="ECO:0000313" key="3">
    <source>
        <dbReference type="Proteomes" id="UP001187192"/>
    </source>
</evidence>
<name>A0AA88A3M3_FICCA</name>